<accession>A0AAD7ITW6</accession>
<feature type="compositionally biased region" description="Basic and acidic residues" evidence="1">
    <location>
        <begin position="319"/>
        <end position="328"/>
    </location>
</feature>
<reference evidence="2" key="1">
    <citation type="submission" date="2023-03" db="EMBL/GenBank/DDBJ databases">
        <title>Massive genome expansion in bonnet fungi (Mycena s.s.) driven by repeated elements and novel gene families across ecological guilds.</title>
        <authorList>
            <consortium name="Lawrence Berkeley National Laboratory"/>
            <person name="Harder C.B."/>
            <person name="Miyauchi S."/>
            <person name="Viragh M."/>
            <person name="Kuo A."/>
            <person name="Thoen E."/>
            <person name="Andreopoulos B."/>
            <person name="Lu D."/>
            <person name="Skrede I."/>
            <person name="Drula E."/>
            <person name="Henrissat B."/>
            <person name="Morin E."/>
            <person name="Kohler A."/>
            <person name="Barry K."/>
            <person name="LaButti K."/>
            <person name="Morin E."/>
            <person name="Salamov A."/>
            <person name="Lipzen A."/>
            <person name="Mereny Z."/>
            <person name="Hegedus B."/>
            <person name="Baldrian P."/>
            <person name="Stursova M."/>
            <person name="Weitz H."/>
            <person name="Taylor A."/>
            <person name="Grigoriev I.V."/>
            <person name="Nagy L.G."/>
            <person name="Martin F."/>
            <person name="Kauserud H."/>
        </authorList>
    </citation>
    <scope>NUCLEOTIDE SEQUENCE</scope>
    <source>
        <strain evidence="2">CBHHK182m</strain>
    </source>
</reference>
<dbReference type="Proteomes" id="UP001215598">
    <property type="component" value="Unassembled WGS sequence"/>
</dbReference>
<proteinExistence type="predicted"/>
<keyword evidence="3" id="KW-1185">Reference proteome</keyword>
<sequence length="342" mass="37413">MTAASWHLTGVGPTLAMALAWRWLGVAQFLCSFWQRGNLVVYGVQLNNYQVFHSALHGVCPAAGLGTGAGLDFVLVPRSQKHAEKLKEMRLMSKKKAPACQRQANAMANVGPTPVKHHEAAVMAFAGCGTRIRKKRHENYTIPLARERTQRATYDALIERVEDSLITNLARAVEGVLAGTGGKGHLRAGSRCGVVSRRQTLQPATLVPRLLKSVDYRGGPIAVAAYYLVEDQNTRNAFPWSYYTDFRTRLHITPCAGTDEASTAVVRVARTAHLRGATIAAGYAIARTGNAGSDGEGYNEVREMASPPKRRRMGWGKGGEGRGEWRRRERTLRECTAAPDFA</sequence>
<protein>
    <submittedName>
        <fullName evidence="2">Uncharacterized protein</fullName>
    </submittedName>
</protein>
<gene>
    <name evidence="2" type="ORF">B0H16DRAFT_1844789</name>
</gene>
<comment type="caution">
    <text evidence="2">The sequence shown here is derived from an EMBL/GenBank/DDBJ whole genome shotgun (WGS) entry which is preliminary data.</text>
</comment>
<evidence type="ECO:0000256" key="1">
    <source>
        <dbReference type="SAM" id="MobiDB-lite"/>
    </source>
</evidence>
<evidence type="ECO:0000313" key="3">
    <source>
        <dbReference type="Proteomes" id="UP001215598"/>
    </source>
</evidence>
<feature type="region of interest" description="Disordered" evidence="1">
    <location>
        <begin position="306"/>
        <end position="328"/>
    </location>
</feature>
<organism evidence="2 3">
    <name type="scientific">Mycena metata</name>
    <dbReference type="NCBI Taxonomy" id="1033252"/>
    <lineage>
        <taxon>Eukaryota</taxon>
        <taxon>Fungi</taxon>
        <taxon>Dikarya</taxon>
        <taxon>Basidiomycota</taxon>
        <taxon>Agaricomycotina</taxon>
        <taxon>Agaricomycetes</taxon>
        <taxon>Agaricomycetidae</taxon>
        <taxon>Agaricales</taxon>
        <taxon>Marasmiineae</taxon>
        <taxon>Mycenaceae</taxon>
        <taxon>Mycena</taxon>
    </lineage>
</organism>
<dbReference type="EMBL" id="JARKIB010000068">
    <property type="protein sequence ID" value="KAJ7749648.1"/>
    <property type="molecule type" value="Genomic_DNA"/>
</dbReference>
<evidence type="ECO:0000313" key="2">
    <source>
        <dbReference type="EMBL" id="KAJ7749648.1"/>
    </source>
</evidence>
<dbReference type="AlphaFoldDB" id="A0AAD7ITW6"/>
<name>A0AAD7ITW6_9AGAR</name>